<dbReference type="OrthoDB" id="1955198at2"/>
<dbReference type="EMBL" id="FQZO01000011">
    <property type="protein sequence ID" value="SHJ96037.1"/>
    <property type="molecule type" value="Genomic_DNA"/>
</dbReference>
<evidence type="ECO:0000313" key="3">
    <source>
        <dbReference type="Proteomes" id="UP000184080"/>
    </source>
</evidence>
<dbReference type="RefSeq" id="WP_073012154.1">
    <property type="nucleotide sequence ID" value="NZ_FQZO01000011.1"/>
</dbReference>
<dbReference type="AlphaFoldDB" id="A0A1M6NK09"/>
<sequence length="74" mass="8088">MAVNTTLTGNAMILKFKVGVDKEGKDVFKTQRFSKVKSTATDENIFAVGNALGALVDAMNFEVLKESDYQIISQ</sequence>
<protein>
    <recommendedName>
        <fullName evidence="1">DUF1659 domain-containing protein</fullName>
    </recommendedName>
</protein>
<dbReference type="Proteomes" id="UP000184080">
    <property type="component" value="Unassembled WGS sequence"/>
</dbReference>
<reference evidence="2 3" key="1">
    <citation type="submission" date="2016-11" db="EMBL/GenBank/DDBJ databases">
        <authorList>
            <person name="Jaros S."/>
            <person name="Januszkiewicz K."/>
            <person name="Wedrychowicz H."/>
        </authorList>
    </citation>
    <scope>NUCLEOTIDE SEQUENCE [LARGE SCALE GENOMIC DNA]</scope>
    <source>
        <strain evidence="2 3">DSM 21864</strain>
    </source>
</reference>
<dbReference type="Pfam" id="PF07872">
    <property type="entry name" value="DUF1659"/>
    <property type="match status" value="1"/>
</dbReference>
<gene>
    <name evidence="2" type="ORF">SAMN05444401_0243</name>
</gene>
<dbReference type="InterPro" id="IPR012454">
    <property type="entry name" value="DUF1659"/>
</dbReference>
<dbReference type="STRING" id="1121298.SAMN05444401_0243"/>
<accession>A0A1M6NK09</accession>
<feature type="domain" description="DUF1659" evidence="1">
    <location>
        <begin position="2"/>
        <end position="72"/>
    </location>
</feature>
<name>A0A1M6NK09_9CLOT</name>
<evidence type="ECO:0000259" key="1">
    <source>
        <dbReference type="Pfam" id="PF07872"/>
    </source>
</evidence>
<keyword evidence="3" id="KW-1185">Reference proteome</keyword>
<organism evidence="2 3">
    <name type="scientific">Clostridium amylolyticum</name>
    <dbReference type="NCBI Taxonomy" id="1121298"/>
    <lineage>
        <taxon>Bacteria</taxon>
        <taxon>Bacillati</taxon>
        <taxon>Bacillota</taxon>
        <taxon>Clostridia</taxon>
        <taxon>Eubacteriales</taxon>
        <taxon>Clostridiaceae</taxon>
        <taxon>Clostridium</taxon>
    </lineage>
</organism>
<proteinExistence type="predicted"/>
<evidence type="ECO:0000313" key="2">
    <source>
        <dbReference type="EMBL" id="SHJ96037.1"/>
    </source>
</evidence>